<dbReference type="InterPro" id="IPR036063">
    <property type="entry name" value="Smr_dom_sf"/>
</dbReference>
<comment type="caution">
    <text evidence="3">The sequence shown here is derived from an EMBL/GenBank/DDBJ whole genome shotgun (WGS) entry which is preliminary data.</text>
</comment>
<dbReference type="RefSeq" id="XP_068349958.1">
    <property type="nucleotide sequence ID" value="XM_068495010.1"/>
</dbReference>
<feature type="region of interest" description="Disordered" evidence="1">
    <location>
        <begin position="1"/>
        <end position="20"/>
    </location>
</feature>
<evidence type="ECO:0000256" key="1">
    <source>
        <dbReference type="SAM" id="MobiDB-lite"/>
    </source>
</evidence>
<evidence type="ECO:0000313" key="3">
    <source>
        <dbReference type="EMBL" id="OHS96821.1"/>
    </source>
</evidence>
<dbReference type="SUPFAM" id="SSF160443">
    <property type="entry name" value="SMR domain-like"/>
    <property type="match status" value="1"/>
</dbReference>
<dbReference type="AlphaFoldDB" id="A0A1J4JH63"/>
<gene>
    <name evidence="3" type="ORF">TRFO_09704</name>
</gene>
<feature type="domain" description="Smr" evidence="2">
    <location>
        <begin position="43"/>
        <end position="123"/>
    </location>
</feature>
<sequence length="123" mass="13790">MGCGPSQSSEAPAKKGKVKTRDVKIDIDDDDDGELNIPVSVSFDFHRVKYVDCENFIEYALNNKPKTICDQKLSQLIFISGKGHHSKEGKAVLKPMILEKCKDMKYKPQIDPKNEGQILVPVK</sequence>
<dbReference type="Gene3D" id="3.30.1370.110">
    <property type="match status" value="1"/>
</dbReference>
<accession>A0A1J4JH63</accession>
<evidence type="ECO:0000313" key="4">
    <source>
        <dbReference type="Proteomes" id="UP000179807"/>
    </source>
</evidence>
<dbReference type="EMBL" id="MLAK01001149">
    <property type="protein sequence ID" value="OHS96821.1"/>
    <property type="molecule type" value="Genomic_DNA"/>
</dbReference>
<keyword evidence="4" id="KW-1185">Reference proteome</keyword>
<evidence type="ECO:0000259" key="2">
    <source>
        <dbReference type="PROSITE" id="PS50828"/>
    </source>
</evidence>
<feature type="compositionally biased region" description="Polar residues" evidence="1">
    <location>
        <begin position="1"/>
        <end position="10"/>
    </location>
</feature>
<dbReference type="GeneID" id="94829714"/>
<dbReference type="PROSITE" id="PS50828">
    <property type="entry name" value="SMR"/>
    <property type="match status" value="1"/>
</dbReference>
<reference evidence="3" key="1">
    <citation type="submission" date="2016-10" db="EMBL/GenBank/DDBJ databases">
        <authorList>
            <person name="Benchimol M."/>
            <person name="Almeida L.G."/>
            <person name="Vasconcelos A.T."/>
            <person name="Perreira-Neves A."/>
            <person name="Rosa I.A."/>
            <person name="Tasca T."/>
            <person name="Bogo M.R."/>
            <person name="de Souza W."/>
        </authorList>
    </citation>
    <scope>NUCLEOTIDE SEQUENCE [LARGE SCALE GENOMIC DNA]</scope>
    <source>
        <strain evidence="3">K</strain>
    </source>
</reference>
<organism evidence="3 4">
    <name type="scientific">Tritrichomonas foetus</name>
    <dbReference type="NCBI Taxonomy" id="1144522"/>
    <lineage>
        <taxon>Eukaryota</taxon>
        <taxon>Metamonada</taxon>
        <taxon>Parabasalia</taxon>
        <taxon>Tritrichomonadida</taxon>
        <taxon>Tritrichomonadidae</taxon>
        <taxon>Tritrichomonas</taxon>
    </lineage>
</organism>
<proteinExistence type="predicted"/>
<dbReference type="VEuPathDB" id="TrichDB:TRFO_09704"/>
<dbReference type="OrthoDB" id="3231855at2759"/>
<dbReference type="InterPro" id="IPR002625">
    <property type="entry name" value="Smr_dom"/>
</dbReference>
<dbReference type="Proteomes" id="UP000179807">
    <property type="component" value="Unassembled WGS sequence"/>
</dbReference>
<name>A0A1J4JH63_9EUKA</name>
<protein>
    <recommendedName>
        <fullName evidence="2">Smr domain-containing protein</fullName>
    </recommendedName>
</protein>